<dbReference type="PIRSF" id="PIRSF006324">
    <property type="entry name" value="LeuE"/>
    <property type="match status" value="1"/>
</dbReference>
<dbReference type="RefSeq" id="WP_036542314.1">
    <property type="nucleotide sequence ID" value="NZ_JMSZ01000001.1"/>
</dbReference>
<comment type="similarity">
    <text evidence="2">Belongs to the Rht family.</text>
</comment>
<dbReference type="STRING" id="267850.ADINL_0047"/>
<protein>
    <submittedName>
        <fullName evidence="8">Homoserine/homoserine lactone efflux protein</fullName>
    </submittedName>
</protein>
<organism evidence="8 9">
    <name type="scientific">Nitrincola lacisaponensis</name>
    <dbReference type="NCBI Taxonomy" id="267850"/>
    <lineage>
        <taxon>Bacteria</taxon>
        <taxon>Pseudomonadati</taxon>
        <taxon>Pseudomonadota</taxon>
        <taxon>Gammaproteobacteria</taxon>
        <taxon>Oceanospirillales</taxon>
        <taxon>Oceanospirillaceae</taxon>
        <taxon>Nitrincola</taxon>
    </lineage>
</organism>
<dbReference type="GO" id="GO:0042970">
    <property type="term" value="F:homoserine transmembrane transporter activity"/>
    <property type="evidence" value="ECO:0007669"/>
    <property type="project" value="TreeGrafter"/>
</dbReference>
<feature type="transmembrane region" description="Helical" evidence="7">
    <location>
        <begin position="118"/>
        <end position="139"/>
    </location>
</feature>
<comment type="caution">
    <text evidence="8">The sequence shown here is derived from an EMBL/GenBank/DDBJ whole genome shotgun (WGS) entry which is preliminary data.</text>
</comment>
<keyword evidence="4 7" id="KW-0812">Transmembrane</keyword>
<feature type="transmembrane region" description="Helical" evidence="7">
    <location>
        <begin position="186"/>
        <end position="205"/>
    </location>
</feature>
<name>A0A063YAP1_9GAMM</name>
<feature type="transmembrane region" description="Helical" evidence="7">
    <location>
        <begin position="40"/>
        <end position="63"/>
    </location>
</feature>
<dbReference type="PANTHER" id="PTHR30086">
    <property type="entry name" value="ARGININE EXPORTER PROTEIN ARGO"/>
    <property type="match status" value="1"/>
</dbReference>
<feature type="transmembrane region" description="Helical" evidence="7">
    <location>
        <begin position="69"/>
        <end position="88"/>
    </location>
</feature>
<evidence type="ECO:0000256" key="6">
    <source>
        <dbReference type="ARBA" id="ARBA00023136"/>
    </source>
</evidence>
<dbReference type="InterPro" id="IPR001123">
    <property type="entry name" value="LeuE-type"/>
</dbReference>
<gene>
    <name evidence="8" type="ORF">ADINL_0047</name>
</gene>
<reference evidence="8 9" key="1">
    <citation type="journal article" date="2005" name="Int. J. Syst. Evol. Microbiol.">
        <title>Nitrincola lacisaponensis gen. nov., sp. nov., a novel alkaliphilic bacterium isolated from an alkaline, saline lake.</title>
        <authorList>
            <person name="Dimitriu P.A."/>
            <person name="Shukla S.K."/>
            <person name="Conradt J."/>
            <person name="Marquez M.C."/>
            <person name="Ventosa A."/>
            <person name="Maglia A."/>
            <person name="Peyton B.M."/>
            <person name="Pinkart H.C."/>
            <person name="Mormile M.R."/>
        </authorList>
    </citation>
    <scope>NUCLEOTIDE SEQUENCE [LARGE SCALE GENOMIC DNA]</scope>
    <source>
        <strain evidence="8 9">4CA</strain>
    </source>
</reference>
<proteinExistence type="inferred from homology"/>
<keyword evidence="3" id="KW-1003">Cell membrane</keyword>
<dbReference type="Proteomes" id="UP000027318">
    <property type="component" value="Unassembled WGS sequence"/>
</dbReference>
<keyword evidence="9" id="KW-1185">Reference proteome</keyword>
<keyword evidence="5 7" id="KW-1133">Transmembrane helix</keyword>
<evidence type="ECO:0000313" key="8">
    <source>
        <dbReference type="EMBL" id="KDE41367.1"/>
    </source>
</evidence>
<accession>A0A063YAP1</accession>
<feature type="transmembrane region" description="Helical" evidence="7">
    <location>
        <begin position="6"/>
        <end position="28"/>
    </location>
</feature>
<dbReference type="AlphaFoldDB" id="A0A063YAP1"/>
<keyword evidence="6 7" id="KW-0472">Membrane</keyword>
<dbReference type="Pfam" id="PF01810">
    <property type="entry name" value="LysE"/>
    <property type="match status" value="1"/>
</dbReference>
<evidence type="ECO:0000256" key="7">
    <source>
        <dbReference type="SAM" id="Phobius"/>
    </source>
</evidence>
<evidence type="ECO:0000313" key="9">
    <source>
        <dbReference type="Proteomes" id="UP000027318"/>
    </source>
</evidence>
<dbReference type="GO" id="GO:0005886">
    <property type="term" value="C:plasma membrane"/>
    <property type="evidence" value="ECO:0007669"/>
    <property type="project" value="UniProtKB-SubCell"/>
</dbReference>
<evidence type="ECO:0000256" key="2">
    <source>
        <dbReference type="ARBA" id="ARBA00007928"/>
    </source>
</evidence>
<evidence type="ECO:0000256" key="1">
    <source>
        <dbReference type="ARBA" id="ARBA00004651"/>
    </source>
</evidence>
<comment type="subcellular location">
    <subcellularLocation>
        <location evidence="1">Cell membrane</location>
        <topology evidence="1">Multi-pass membrane protein</topology>
    </subcellularLocation>
</comment>
<dbReference type="OrthoDB" id="9804822at2"/>
<feature type="transmembrane region" description="Helical" evidence="7">
    <location>
        <begin position="145"/>
        <end position="170"/>
    </location>
</feature>
<dbReference type="PATRIC" id="fig|267850.7.peg.47"/>
<evidence type="ECO:0000256" key="4">
    <source>
        <dbReference type="ARBA" id="ARBA00022692"/>
    </source>
</evidence>
<sequence>MTLEVVVAFSVVAGLAILSPGPAILLAIRNGISLGVAAVIWSSLGNIAGIFCLSAAAMLGLGLLLKSSALLFGIVKILGALYLFYVGLRHVFGRTKIEISPSVNISAYKPYRLCREGFFMATINPKPILFFTALFPQFINAEVSLLPQFLMLTSIFMLLSFVTLICYAMLATRARAALLQPRIAKWINRMVGTVFISFGAALLALRRPVA</sequence>
<evidence type="ECO:0000256" key="3">
    <source>
        <dbReference type="ARBA" id="ARBA00022475"/>
    </source>
</evidence>
<dbReference type="PANTHER" id="PTHR30086:SF14">
    <property type="entry name" value="HOMOSERINE_HOMOSERINE LACTONE EFFLUX PROTEIN"/>
    <property type="match status" value="1"/>
</dbReference>
<dbReference type="EMBL" id="JMSZ01000001">
    <property type="protein sequence ID" value="KDE41367.1"/>
    <property type="molecule type" value="Genomic_DNA"/>
</dbReference>
<evidence type="ECO:0000256" key="5">
    <source>
        <dbReference type="ARBA" id="ARBA00022989"/>
    </source>
</evidence>